<dbReference type="GO" id="GO:0110078">
    <property type="term" value="C:TTT Hsp90 cochaperone complex"/>
    <property type="evidence" value="ECO:0007669"/>
    <property type="project" value="InterPro"/>
</dbReference>
<dbReference type="RefSeq" id="XP_021092491.1">
    <property type="nucleotide sequence ID" value="XM_021236832.1"/>
</dbReference>
<dbReference type="Proteomes" id="UP000694906">
    <property type="component" value="Unplaced"/>
</dbReference>
<dbReference type="CTD" id="80185"/>
<dbReference type="AlphaFoldDB" id="A0AAX6R6G3"/>
<keyword evidence="3" id="KW-1185">Reference proteome</keyword>
<evidence type="ECO:0000256" key="1">
    <source>
        <dbReference type="ARBA" id="ARBA00034736"/>
    </source>
</evidence>
<reference evidence="4" key="1">
    <citation type="submission" date="2025-08" db="UniProtKB">
        <authorList>
            <consortium name="RefSeq"/>
        </authorList>
    </citation>
    <scope>IDENTIFICATION</scope>
</reference>
<comment type="similarity">
    <text evidence="1">Belongs to the TTI2 family.</text>
</comment>
<sequence length="544" mass="61953">MELDGAETSREGASLPGDRSPSALGHAFSKILLYLTGLEARRRNTRDISFKDLIALIEATECDRLFERGGEPHHKMPETLGEVAKALEKYAAPPKEEEGEGNGYSEVAEKAAEIGLVFLKLLGKVEDAKNSLVCPAWKTGLRHLAGPVYVFAVTHSLEQPWTSPRSREVAGQVLAFLLQITECSSVAGFLCGENEEDKRRFTVILGLLKPTLNKESWKNNPAVKHVFSWTLQQVTRPWLNQHLERILPPSLLISDDYQTENKILGVRCLHHIVLNVPVADLLQYNRAQVLYHAIFNHLYMPEYHLIEAVLLCLLDLFPVLEKAQHWKGDAARTTTHCDEVLQLILTHMEPEHRLLLRRTYARNLPAFVRRLGILTVRHLKRLERVIIGYLEVYDGPEEEARLKILETLKLVMQYSWPRISCRLVVLLKALLKLICDVARDPSLTPEPVKNALLQEATDGLILLDRCSRGQVKDLLARTLLSCTDTTVVSCIRRVQQDSEEPCQRREWGSCRCRHTEEGTDDSFNCVWELHFSFHYSTTILFFPH</sequence>
<dbReference type="GO" id="GO:0005634">
    <property type="term" value="C:nucleus"/>
    <property type="evidence" value="ECO:0007669"/>
    <property type="project" value="TreeGrafter"/>
</dbReference>
<evidence type="ECO:0000313" key="4">
    <source>
        <dbReference type="RefSeq" id="XP_021092491.1"/>
    </source>
</evidence>
<dbReference type="InterPro" id="IPR016024">
    <property type="entry name" value="ARM-type_fold"/>
</dbReference>
<proteinExistence type="inferred from homology"/>
<evidence type="ECO:0000256" key="2">
    <source>
        <dbReference type="SAM" id="MobiDB-lite"/>
    </source>
</evidence>
<dbReference type="GeneID" id="101719521"/>
<dbReference type="Pfam" id="PF10521">
    <property type="entry name" value="Tti2"/>
    <property type="match status" value="1"/>
</dbReference>
<organism evidence="3 4">
    <name type="scientific">Heterocephalus glaber</name>
    <name type="common">Naked mole rat</name>
    <dbReference type="NCBI Taxonomy" id="10181"/>
    <lineage>
        <taxon>Eukaryota</taxon>
        <taxon>Metazoa</taxon>
        <taxon>Chordata</taxon>
        <taxon>Craniata</taxon>
        <taxon>Vertebrata</taxon>
        <taxon>Euteleostomi</taxon>
        <taxon>Mammalia</taxon>
        <taxon>Eutheria</taxon>
        <taxon>Euarchontoglires</taxon>
        <taxon>Glires</taxon>
        <taxon>Rodentia</taxon>
        <taxon>Hystricomorpha</taxon>
        <taxon>Bathyergidae</taxon>
        <taxon>Heterocephalus</taxon>
    </lineage>
</organism>
<dbReference type="PANTHER" id="PTHR32226">
    <property type="entry name" value="TELO2-INTERACTING PROTEIN 2"/>
    <property type="match status" value="1"/>
</dbReference>
<dbReference type="PANTHER" id="PTHR32226:SF2">
    <property type="entry name" value="TELO2-INTERACTING PROTEIN 2"/>
    <property type="match status" value="1"/>
</dbReference>
<evidence type="ECO:0000313" key="3">
    <source>
        <dbReference type="Proteomes" id="UP000694906"/>
    </source>
</evidence>
<dbReference type="InterPro" id="IPR018870">
    <property type="entry name" value="Tti2"/>
</dbReference>
<gene>
    <name evidence="4" type="primary">Tti2</name>
</gene>
<dbReference type="GO" id="GO:0005829">
    <property type="term" value="C:cytosol"/>
    <property type="evidence" value="ECO:0007669"/>
    <property type="project" value="TreeGrafter"/>
</dbReference>
<dbReference type="SUPFAM" id="SSF48371">
    <property type="entry name" value="ARM repeat"/>
    <property type="match status" value="1"/>
</dbReference>
<feature type="region of interest" description="Disordered" evidence="2">
    <location>
        <begin position="1"/>
        <end position="21"/>
    </location>
</feature>
<name>A0AAX6R6G3_HETGA</name>
<accession>A0AAX6R6G3</accession>
<protein>
    <submittedName>
        <fullName evidence="4">TELO2-interacting protein 2 isoform X3</fullName>
    </submittedName>
</protein>